<keyword evidence="2" id="KW-0812">Transmembrane</keyword>
<gene>
    <name evidence="4" type="ORF">RI138_07570</name>
</gene>
<name>A0ABY9VSY4_9ACTN</name>
<dbReference type="Gene3D" id="1.10.260.40">
    <property type="entry name" value="lambda repressor-like DNA-binding domains"/>
    <property type="match status" value="1"/>
</dbReference>
<protein>
    <submittedName>
        <fullName evidence="4">DUF2690 domain-containing protein</fullName>
    </submittedName>
</protein>
<feature type="domain" description="HTH cro/C1-type" evidence="3">
    <location>
        <begin position="22"/>
        <end position="76"/>
    </location>
</feature>
<reference evidence="4 5" key="1">
    <citation type="submission" date="2023-09" db="EMBL/GenBank/DDBJ databases">
        <title>Genome completion map analysis of the actinomycetes C11-1.</title>
        <authorList>
            <person name="Qin P."/>
            <person name="Guan P."/>
        </authorList>
    </citation>
    <scope>NUCLEOTIDE SEQUENCE [LARGE SCALE GENOMIC DNA]</scope>
    <source>
        <strain evidence="4 5">C11-1</strain>
    </source>
</reference>
<evidence type="ECO:0000313" key="4">
    <source>
        <dbReference type="EMBL" id="WNF26708.1"/>
    </source>
</evidence>
<dbReference type="CDD" id="cd00093">
    <property type="entry name" value="HTH_XRE"/>
    <property type="match status" value="1"/>
</dbReference>
<dbReference type="SUPFAM" id="SSF47413">
    <property type="entry name" value="lambda repressor-like DNA-binding domains"/>
    <property type="match status" value="1"/>
</dbReference>
<feature type="transmembrane region" description="Helical" evidence="2">
    <location>
        <begin position="141"/>
        <end position="163"/>
    </location>
</feature>
<dbReference type="InterPro" id="IPR001387">
    <property type="entry name" value="Cro/C1-type_HTH"/>
</dbReference>
<evidence type="ECO:0000313" key="5">
    <source>
        <dbReference type="Proteomes" id="UP001303236"/>
    </source>
</evidence>
<dbReference type="PROSITE" id="PS50943">
    <property type="entry name" value="HTH_CROC1"/>
    <property type="match status" value="1"/>
</dbReference>
<dbReference type="InterPro" id="IPR021224">
    <property type="entry name" value="DUF2690"/>
</dbReference>
<keyword evidence="2" id="KW-0472">Membrane</keyword>
<dbReference type="EMBL" id="CP134500">
    <property type="protein sequence ID" value="WNF26708.1"/>
    <property type="molecule type" value="Genomic_DNA"/>
</dbReference>
<organism evidence="4 5">
    <name type="scientific">Streptomyces durocortorensis</name>
    <dbReference type="NCBI Taxonomy" id="2811104"/>
    <lineage>
        <taxon>Bacteria</taxon>
        <taxon>Bacillati</taxon>
        <taxon>Actinomycetota</taxon>
        <taxon>Actinomycetes</taxon>
        <taxon>Kitasatosporales</taxon>
        <taxon>Streptomycetaceae</taxon>
        <taxon>Streptomyces</taxon>
    </lineage>
</organism>
<keyword evidence="5" id="KW-1185">Reference proteome</keyword>
<feature type="region of interest" description="Disordered" evidence="1">
    <location>
        <begin position="280"/>
        <end position="319"/>
    </location>
</feature>
<dbReference type="InterPro" id="IPR010982">
    <property type="entry name" value="Lambda_DNA-bd_dom_sf"/>
</dbReference>
<evidence type="ECO:0000259" key="3">
    <source>
        <dbReference type="PROSITE" id="PS50943"/>
    </source>
</evidence>
<evidence type="ECO:0000256" key="1">
    <source>
        <dbReference type="SAM" id="MobiDB-lite"/>
    </source>
</evidence>
<dbReference type="Pfam" id="PF10901">
    <property type="entry name" value="DUF2690"/>
    <property type="match status" value="1"/>
</dbReference>
<dbReference type="Pfam" id="PF13560">
    <property type="entry name" value="HTH_31"/>
    <property type="match status" value="1"/>
</dbReference>
<dbReference type="Proteomes" id="UP001303236">
    <property type="component" value="Chromosome"/>
</dbReference>
<dbReference type="SMART" id="SM00530">
    <property type="entry name" value="HTH_XRE"/>
    <property type="match status" value="1"/>
</dbReference>
<evidence type="ECO:0000256" key="2">
    <source>
        <dbReference type="SAM" id="Phobius"/>
    </source>
</evidence>
<accession>A0ABY9VSY4</accession>
<feature type="region of interest" description="Disordered" evidence="1">
    <location>
        <begin position="76"/>
        <end position="135"/>
    </location>
</feature>
<proteinExistence type="predicted"/>
<sequence>MTDRHELGKIQRKRQGALAEQMRFLRTRSGLTLNGLAERTSYSRSSWERYLNGKAVPPRAALNEFAAAVGVAAPPLQQLREEEKRSWRSGSRDGPPHRESAAGESPGAAPPPNGDGNPAEVPAVPEEVDSPGRGHRRRTTLVSIASAFLALVAGILLGAWMFGGNDAERTGRQNAGIDPGCIEFECRNKDSQRVGCHLGAWTAAATWSGRTYVELRYSPRCRAAWARITEAEVGDTARVEGPRGVRSQRAVTYENDVYSPMVEAPYPAAARACAVVGGKEVCTPSGGSSPLPPAITDEREPARKAAPTGSGEVAGASGR</sequence>
<feature type="compositionally biased region" description="Basic and acidic residues" evidence="1">
    <location>
        <begin position="79"/>
        <end position="101"/>
    </location>
</feature>
<keyword evidence="2" id="KW-1133">Transmembrane helix</keyword>